<dbReference type="PANTHER" id="PTHR10277:SF9">
    <property type="entry name" value="2-ISOPROPYLMALATE SYNTHASE 1, CHLOROPLASTIC-RELATED"/>
    <property type="match status" value="1"/>
</dbReference>
<comment type="catalytic activity">
    <reaction evidence="6">
        <text>(S)-4-hydroxy-2-oxohexanoate = propanal + pyruvate</text>
        <dbReference type="Rhea" id="RHEA:36003"/>
        <dbReference type="ChEBI" id="CHEBI:15361"/>
        <dbReference type="ChEBI" id="CHEBI:17153"/>
        <dbReference type="ChEBI" id="CHEBI:73142"/>
        <dbReference type="EC" id="4.1.3.43"/>
    </reaction>
    <physiologicalReaction direction="left-to-right" evidence="6">
        <dbReference type="Rhea" id="RHEA:36004"/>
    </physiologicalReaction>
</comment>
<name>A0A974BLA2_SEDHY</name>
<dbReference type="InterPro" id="IPR017629">
    <property type="entry name" value="4OH_2_O-val_aldolase"/>
</dbReference>
<dbReference type="InterPro" id="IPR000891">
    <property type="entry name" value="PYR_CT"/>
</dbReference>
<dbReference type="Gene3D" id="3.20.20.70">
    <property type="entry name" value="Aldolase class I"/>
    <property type="match status" value="1"/>
</dbReference>
<dbReference type="PROSITE" id="PS50991">
    <property type="entry name" value="PYR_CT"/>
    <property type="match status" value="1"/>
</dbReference>
<dbReference type="Pfam" id="PF00682">
    <property type="entry name" value="HMGL-like"/>
    <property type="match status" value="1"/>
</dbReference>
<feature type="site" description="Transition state stabilizer" evidence="7">
    <location>
        <position position="12"/>
    </location>
</feature>
<dbReference type="GO" id="GO:0030145">
    <property type="term" value="F:manganese ion binding"/>
    <property type="evidence" value="ECO:0007669"/>
    <property type="project" value="UniProtKB-UniRule"/>
</dbReference>
<dbReference type="GO" id="GO:0009098">
    <property type="term" value="P:L-leucine biosynthetic process"/>
    <property type="evidence" value="ECO:0007669"/>
    <property type="project" value="TreeGrafter"/>
</dbReference>
<dbReference type="InterPro" id="IPR035685">
    <property type="entry name" value="DRE_TIM_HOA"/>
</dbReference>
<dbReference type="Pfam" id="PF07836">
    <property type="entry name" value="DmpG_comm"/>
    <property type="match status" value="1"/>
</dbReference>
<sequence>MSKIYITDTTLRDGSHTVSHKFSPEDVKKIASSLDAAGIDIIEVGHGDGLTGSTINYGFSPYNDFELVRAAASVVKNSKLAVLLIPGIGTVEDLERAQDCGANAVRVATHVTEADVAAQHVRAAKKMGLFTVGFLMMAHMASVERVLEEAKKFESYGADIVYCTDSAGAMLPVDVRDKISTLVQNLSIPVGHHSHNNLGLAIGNSLAAIESGATYIDGSLSGLGAGSGNTSTDTLVAVMKKMNYDINADLYKTMDASTNALIPVLESKGLKTNTNLDAMILGYAGCYSSFLLHSRRAAERFNVDVRDIIIELGNRKAVGGQEDWIIEVASDLSKLKNK</sequence>
<evidence type="ECO:0000313" key="11">
    <source>
        <dbReference type="Proteomes" id="UP000611629"/>
    </source>
</evidence>
<accession>A0A974BLA2</accession>
<dbReference type="RefSeq" id="WP_179238761.1">
    <property type="nucleotide sequence ID" value="NZ_JACBNQ010000016.1"/>
</dbReference>
<evidence type="ECO:0000256" key="5">
    <source>
        <dbReference type="ARBA" id="ARBA00023239"/>
    </source>
</evidence>
<dbReference type="InterPro" id="IPR013785">
    <property type="entry name" value="Aldolase_TIM"/>
</dbReference>
<reference evidence="10" key="1">
    <citation type="submission" date="2020-07" db="EMBL/GenBank/DDBJ databases">
        <title>Genomic analysis of a strain of Sedimentibacter Hydroxybenzoicus DSM7310.</title>
        <authorList>
            <person name="Ma S."/>
        </authorList>
    </citation>
    <scope>NUCLEOTIDE SEQUENCE</scope>
    <source>
        <strain evidence="10">DSM 7310</strain>
    </source>
</reference>
<dbReference type="NCBIfam" id="NF006049">
    <property type="entry name" value="PRK08195.1"/>
    <property type="match status" value="1"/>
</dbReference>
<dbReference type="EC" id="4.1.3.39" evidence="7 8"/>
<dbReference type="GO" id="GO:0008701">
    <property type="term" value="F:4-hydroxy-2-oxovalerate aldolase activity"/>
    <property type="evidence" value="ECO:0007669"/>
    <property type="project" value="UniProtKB-UniRule"/>
</dbReference>
<dbReference type="NCBIfam" id="TIGR03217">
    <property type="entry name" value="4OH_2_O_val_ald"/>
    <property type="match status" value="1"/>
</dbReference>
<dbReference type="PANTHER" id="PTHR10277">
    <property type="entry name" value="HOMOCITRATE SYNTHASE-RELATED"/>
    <property type="match status" value="1"/>
</dbReference>
<evidence type="ECO:0000256" key="1">
    <source>
        <dbReference type="ARBA" id="ARBA00008944"/>
    </source>
</evidence>
<evidence type="ECO:0000256" key="6">
    <source>
        <dbReference type="ARBA" id="ARBA00023518"/>
    </source>
</evidence>
<evidence type="ECO:0000313" key="10">
    <source>
        <dbReference type="EMBL" id="NYB75058.1"/>
    </source>
</evidence>
<keyword evidence="5 7" id="KW-0456">Lyase</keyword>
<evidence type="ECO:0000256" key="4">
    <source>
        <dbReference type="ARBA" id="ARBA00023211"/>
    </source>
</evidence>
<keyword evidence="3 7" id="KW-0058">Aromatic hydrocarbons catabolism</keyword>
<dbReference type="CDD" id="cd07943">
    <property type="entry name" value="DRE_TIM_HOA"/>
    <property type="match status" value="1"/>
</dbReference>
<evidence type="ECO:0000256" key="8">
    <source>
        <dbReference type="NCBIfam" id="TIGR03217"/>
    </source>
</evidence>
<evidence type="ECO:0000256" key="2">
    <source>
        <dbReference type="ARBA" id="ARBA00022723"/>
    </source>
</evidence>
<evidence type="ECO:0000259" key="9">
    <source>
        <dbReference type="PROSITE" id="PS50991"/>
    </source>
</evidence>
<proteinExistence type="inferred from homology"/>
<feature type="domain" description="Pyruvate carboxyltransferase" evidence="9">
    <location>
        <begin position="4"/>
        <end position="254"/>
    </location>
</feature>
<keyword evidence="4 7" id="KW-0464">Manganese</keyword>
<comment type="similarity">
    <text evidence="1 7">Belongs to the 4-hydroxy-2-oxovalerate aldolase family.</text>
</comment>
<dbReference type="HAMAP" id="MF_01656">
    <property type="entry name" value="HOA"/>
    <property type="match status" value="1"/>
</dbReference>
<feature type="binding site" evidence="7">
    <location>
        <position position="193"/>
    </location>
    <ligand>
        <name>Mn(2+)</name>
        <dbReference type="ChEBI" id="CHEBI:29035"/>
    </ligand>
</feature>
<dbReference type="AlphaFoldDB" id="A0A974BLA2"/>
<feature type="binding site" evidence="7">
    <location>
        <position position="166"/>
    </location>
    <ligand>
        <name>substrate</name>
    </ligand>
</feature>
<feature type="binding site" evidence="7">
    <location>
        <position position="13"/>
    </location>
    <ligand>
        <name>Mn(2+)</name>
        <dbReference type="ChEBI" id="CHEBI:29035"/>
    </ligand>
</feature>
<dbReference type="SUPFAM" id="SSF51569">
    <property type="entry name" value="Aldolase"/>
    <property type="match status" value="1"/>
</dbReference>
<feature type="binding site" evidence="7">
    <location>
        <position position="195"/>
    </location>
    <ligand>
        <name>Mn(2+)</name>
        <dbReference type="ChEBI" id="CHEBI:29035"/>
    </ligand>
</feature>
<feature type="binding site" evidence="7">
    <location>
        <position position="193"/>
    </location>
    <ligand>
        <name>substrate</name>
    </ligand>
</feature>
<comment type="catalytic activity">
    <reaction evidence="7">
        <text>(S)-4-hydroxy-2-oxopentanoate = acetaldehyde + pyruvate</text>
        <dbReference type="Rhea" id="RHEA:22624"/>
        <dbReference type="ChEBI" id="CHEBI:15343"/>
        <dbReference type="ChEBI" id="CHEBI:15361"/>
        <dbReference type="ChEBI" id="CHEBI:73143"/>
        <dbReference type="EC" id="4.1.3.39"/>
    </reaction>
</comment>
<dbReference type="InterPro" id="IPR012425">
    <property type="entry name" value="DmpG_comm"/>
</dbReference>
<dbReference type="InterPro" id="IPR050073">
    <property type="entry name" value="2-IPM_HCS-like"/>
</dbReference>
<comment type="caution">
    <text evidence="10">The sequence shown here is derived from an EMBL/GenBank/DDBJ whole genome shotgun (WGS) entry which is preliminary data.</text>
</comment>
<feature type="binding site" evidence="7">
    <location>
        <begin position="12"/>
        <end position="13"/>
    </location>
    <ligand>
        <name>substrate</name>
    </ligand>
</feature>
<keyword evidence="2 7" id="KW-0479">Metal-binding</keyword>
<dbReference type="GO" id="GO:0003852">
    <property type="term" value="F:2-isopropylmalate synthase activity"/>
    <property type="evidence" value="ECO:0007669"/>
    <property type="project" value="TreeGrafter"/>
</dbReference>
<gene>
    <name evidence="10" type="primary">dmpG</name>
    <name evidence="10" type="ORF">HZF24_12995</name>
</gene>
<organism evidence="10 11">
    <name type="scientific">Sedimentibacter hydroxybenzoicus DSM 7310</name>
    <dbReference type="NCBI Taxonomy" id="1123245"/>
    <lineage>
        <taxon>Bacteria</taxon>
        <taxon>Bacillati</taxon>
        <taxon>Bacillota</taxon>
        <taxon>Tissierellia</taxon>
        <taxon>Sedimentibacter</taxon>
    </lineage>
</organism>
<evidence type="ECO:0000256" key="7">
    <source>
        <dbReference type="HAMAP-Rule" id="MF_01656"/>
    </source>
</evidence>
<feature type="active site" description="Proton acceptor" evidence="7">
    <location>
        <position position="16"/>
    </location>
</feature>
<feature type="binding site" evidence="7">
    <location>
        <position position="287"/>
    </location>
    <ligand>
        <name>substrate</name>
    </ligand>
</feature>
<dbReference type="Proteomes" id="UP000611629">
    <property type="component" value="Unassembled WGS sequence"/>
</dbReference>
<dbReference type="SUPFAM" id="SSF89000">
    <property type="entry name" value="post-HMGL domain-like"/>
    <property type="match status" value="1"/>
</dbReference>
<protein>
    <recommendedName>
        <fullName evidence="7 8">4-hydroxy-2-oxovalerate aldolase</fullName>
        <shortName evidence="7">HOA</shortName>
        <ecNumber evidence="7 8">4.1.3.39</ecNumber>
    </recommendedName>
    <alternativeName>
        <fullName evidence="7">4-hydroxy-2-keto-pentanoic acid aldolase</fullName>
    </alternativeName>
    <alternativeName>
        <fullName evidence="7">4-hydroxy-2-oxopentanoate aldolase</fullName>
    </alternativeName>
</protein>
<evidence type="ECO:0000256" key="3">
    <source>
        <dbReference type="ARBA" id="ARBA00022797"/>
    </source>
</evidence>
<dbReference type="EMBL" id="JACBNQ010000016">
    <property type="protein sequence ID" value="NYB75058.1"/>
    <property type="molecule type" value="Genomic_DNA"/>
</dbReference>
<dbReference type="Gene3D" id="1.10.8.60">
    <property type="match status" value="1"/>
</dbReference>
<keyword evidence="11" id="KW-1185">Reference proteome</keyword>